<comment type="caution">
    <text evidence="2">The sequence shown here is derived from an EMBL/GenBank/DDBJ whole genome shotgun (WGS) entry which is preliminary data.</text>
</comment>
<reference evidence="2" key="1">
    <citation type="submission" date="2024-02" db="EMBL/GenBank/DDBJ databases">
        <authorList>
            <consortium name="ELIXIR-Norway"/>
            <consortium name="Elixir Norway"/>
        </authorList>
    </citation>
    <scope>NUCLEOTIDE SEQUENCE</scope>
</reference>
<sequence length="109" mass="12172">MIDTSSQTTNDEEIAKAEMDMLIYGTAAYHKDDDGTIKHIPIAEVYKTPKELALDYLKGMGVEPNADAIVSWVLNSFRNGSEDDYYCVKYGRRMIRALVTICGGNQDEA</sequence>
<protein>
    <submittedName>
        <fullName evidence="2">Uncharacterized protein</fullName>
    </submittedName>
</protein>
<proteinExistence type="predicted"/>
<organism evidence="2 3">
    <name type="scientific">Sphagnum jensenii</name>
    <dbReference type="NCBI Taxonomy" id="128206"/>
    <lineage>
        <taxon>Eukaryota</taxon>
        <taxon>Viridiplantae</taxon>
        <taxon>Streptophyta</taxon>
        <taxon>Embryophyta</taxon>
        <taxon>Bryophyta</taxon>
        <taxon>Sphagnophytina</taxon>
        <taxon>Sphagnopsida</taxon>
        <taxon>Sphagnales</taxon>
        <taxon>Sphagnaceae</taxon>
        <taxon>Sphagnum</taxon>
    </lineage>
</organism>
<gene>
    <name evidence="1" type="ORF">CSSPJE1EN1_LOCUS25184</name>
    <name evidence="2" type="ORF">CSSPJE1EN1_LOCUS25194</name>
</gene>
<dbReference type="Proteomes" id="UP001497444">
    <property type="component" value="Unassembled WGS sequence"/>
</dbReference>
<evidence type="ECO:0000313" key="2">
    <source>
        <dbReference type="EMBL" id="CAK9249816.1"/>
    </source>
</evidence>
<evidence type="ECO:0000313" key="1">
    <source>
        <dbReference type="EMBL" id="CAK9249806.1"/>
    </source>
</evidence>
<dbReference type="EMBL" id="CAXAQS010000052">
    <property type="protein sequence ID" value="CAK9249806.1"/>
    <property type="molecule type" value="Genomic_DNA"/>
</dbReference>
<keyword evidence="3" id="KW-1185">Reference proteome</keyword>
<dbReference type="EMBL" id="CAXAQS010000052">
    <property type="protein sequence ID" value="CAK9249816.1"/>
    <property type="molecule type" value="Genomic_DNA"/>
</dbReference>
<accession>A0ABP0V5Z8</accession>
<name>A0ABP0V5Z8_9BRYO</name>
<evidence type="ECO:0000313" key="3">
    <source>
        <dbReference type="Proteomes" id="UP001497444"/>
    </source>
</evidence>